<evidence type="ECO:0000313" key="1">
    <source>
        <dbReference type="EMBL" id="KAJ0176163.1"/>
    </source>
</evidence>
<dbReference type="Proteomes" id="UP000824533">
    <property type="component" value="Linkage Group LG14"/>
</dbReference>
<accession>A0ACC1CWY1</accession>
<protein>
    <submittedName>
        <fullName evidence="1">Uncharacterized protein</fullName>
    </submittedName>
</protein>
<dbReference type="EMBL" id="CM034400">
    <property type="protein sequence ID" value="KAJ0176163.1"/>
    <property type="molecule type" value="Genomic_DNA"/>
</dbReference>
<keyword evidence="2" id="KW-1185">Reference proteome</keyword>
<organism evidence="1 2">
    <name type="scientific">Dendrolimus kikuchii</name>
    <dbReference type="NCBI Taxonomy" id="765133"/>
    <lineage>
        <taxon>Eukaryota</taxon>
        <taxon>Metazoa</taxon>
        <taxon>Ecdysozoa</taxon>
        <taxon>Arthropoda</taxon>
        <taxon>Hexapoda</taxon>
        <taxon>Insecta</taxon>
        <taxon>Pterygota</taxon>
        <taxon>Neoptera</taxon>
        <taxon>Endopterygota</taxon>
        <taxon>Lepidoptera</taxon>
        <taxon>Glossata</taxon>
        <taxon>Ditrysia</taxon>
        <taxon>Bombycoidea</taxon>
        <taxon>Lasiocampidae</taxon>
        <taxon>Dendrolimus</taxon>
    </lineage>
</organism>
<proteinExistence type="predicted"/>
<comment type="caution">
    <text evidence="1">The sequence shown here is derived from an EMBL/GenBank/DDBJ whole genome shotgun (WGS) entry which is preliminary data.</text>
</comment>
<evidence type="ECO:0000313" key="2">
    <source>
        <dbReference type="Proteomes" id="UP000824533"/>
    </source>
</evidence>
<sequence length="273" mass="30154">MDFVRNLVFYFCWFYFISLTVCTDDTCQPLTSCSCEFSNGTGIDLTPAEKSTFYSTQNYKLDDSSGNIELHTYYYHPCYDATMPVPGNATESSTCSVPLSICRHVNILTHVNGTVYNYTMSPGTYDFIGKTDVSKFSSNGDAIIYVSTTVLLVCAQSEDALHIVSLDDPQKLVLSFHSRSACLKQIDTGRSIGSTLVIVFFSCLIFYLVLGICTKKFLMGATGIEVVPNLAFWSDLPNLVKDGWAFMISGFKLPARAANGIVRTPDPNSYDSI</sequence>
<name>A0ACC1CWY1_9NEOP</name>
<gene>
    <name evidence="1" type="ORF">K1T71_008337</name>
</gene>
<reference evidence="1 2" key="1">
    <citation type="journal article" date="2021" name="Front. Genet.">
        <title>Chromosome-Level Genome Assembly Reveals Significant Gene Expansion in the Toll and IMD Signaling Pathways of Dendrolimus kikuchii.</title>
        <authorList>
            <person name="Zhou J."/>
            <person name="Wu P."/>
            <person name="Xiong Z."/>
            <person name="Liu N."/>
            <person name="Zhao N."/>
            <person name="Ji M."/>
            <person name="Qiu Y."/>
            <person name="Yang B."/>
        </authorList>
    </citation>
    <scope>NUCLEOTIDE SEQUENCE [LARGE SCALE GENOMIC DNA]</scope>
    <source>
        <strain evidence="1">Ann1</strain>
    </source>
</reference>